<organism evidence="1 2">
    <name type="scientific">Falsiroseomonas oleicola</name>
    <dbReference type="NCBI Taxonomy" id="2801474"/>
    <lineage>
        <taxon>Bacteria</taxon>
        <taxon>Pseudomonadati</taxon>
        <taxon>Pseudomonadota</taxon>
        <taxon>Alphaproteobacteria</taxon>
        <taxon>Acetobacterales</taxon>
        <taxon>Roseomonadaceae</taxon>
        <taxon>Falsiroseomonas</taxon>
    </lineage>
</organism>
<dbReference type="InterPro" id="IPR008183">
    <property type="entry name" value="Aldose_1/G6P_1-epimerase"/>
</dbReference>
<comment type="caution">
    <text evidence="1">The sequence shown here is derived from an EMBL/GenBank/DDBJ whole genome shotgun (WGS) entry which is preliminary data.</text>
</comment>
<keyword evidence="2" id="KW-1185">Reference proteome</keyword>
<gene>
    <name evidence="1" type="ORF">JJQ90_13265</name>
</gene>
<dbReference type="EMBL" id="JAERQM010000003">
    <property type="protein sequence ID" value="MBU8544685.1"/>
    <property type="molecule type" value="Genomic_DNA"/>
</dbReference>
<name>A0ABS6H7K7_9PROT</name>
<dbReference type="Pfam" id="PF01263">
    <property type="entry name" value="Aldose_epim"/>
    <property type="match status" value="1"/>
</dbReference>
<reference evidence="1 2" key="1">
    <citation type="submission" date="2021-01" db="EMBL/GenBank/DDBJ databases">
        <title>Roseomonas sp. nov, a bacterium isolated from an oil production mixture in Yumen Oilfield.</title>
        <authorList>
            <person name="Wu D."/>
        </authorList>
    </citation>
    <scope>NUCLEOTIDE SEQUENCE [LARGE SCALE GENOMIC DNA]</scope>
    <source>
        <strain evidence="1 2">ROY-5-3</strain>
    </source>
</reference>
<dbReference type="RefSeq" id="WP_216876097.1">
    <property type="nucleotide sequence ID" value="NZ_JAERQM010000003.1"/>
</dbReference>
<proteinExistence type="predicted"/>
<accession>A0ABS6H7K7</accession>
<evidence type="ECO:0000313" key="1">
    <source>
        <dbReference type="EMBL" id="MBU8544685.1"/>
    </source>
</evidence>
<protein>
    <submittedName>
        <fullName evidence="1">Aldose epimerase</fullName>
    </submittedName>
</protein>
<evidence type="ECO:0000313" key="2">
    <source>
        <dbReference type="Proteomes" id="UP000689967"/>
    </source>
</evidence>
<dbReference type="Proteomes" id="UP000689967">
    <property type="component" value="Unassembled WGS sequence"/>
</dbReference>
<sequence>MIRLASGDWDATILISQGAAIGALSWRGLHIVEPVPEGESPNRGLHSAFLMAPWTNRLADGRISVGGRDHVMPINRPLEGNALHGFVRERVWTVEAQAPDSAVLSCTVDHPPFRCAATLHIALAAEGLSLSLALTNTGDAPTPMGIGWHPFFTRPPGTRLRFAASTIFGRDARNLAVAPRPCAGLEGDEAVLEGLDTHFAGWDGVAEITRPGGPDLRLAATGDWARNLQVYAPRGIPVLCVEPVSHVPDVVNRPELAPHGPMHMLAPGQVLQGAATLHLL</sequence>